<evidence type="ECO:0000313" key="4">
    <source>
        <dbReference type="EMBL" id="AFZ18154.1"/>
    </source>
</evidence>
<dbReference type="STRING" id="1173027.Mic7113_2349"/>
<dbReference type="CDD" id="cd06257">
    <property type="entry name" value="DnaJ"/>
    <property type="match status" value="1"/>
</dbReference>
<dbReference type="Pfam" id="PF23468">
    <property type="entry name" value="ARC6"/>
    <property type="match status" value="1"/>
</dbReference>
<dbReference type="OrthoDB" id="415891at2"/>
<feature type="region of interest" description="Disordered" evidence="1">
    <location>
        <begin position="422"/>
        <end position="617"/>
    </location>
</feature>
<name>K9WEH1_9CYAN</name>
<evidence type="ECO:0000313" key="5">
    <source>
        <dbReference type="Proteomes" id="UP000010471"/>
    </source>
</evidence>
<dbReference type="eggNOG" id="COG0484">
    <property type="taxonomic scope" value="Bacteria"/>
</dbReference>
<feature type="compositionally biased region" description="Basic and acidic residues" evidence="1">
    <location>
        <begin position="451"/>
        <end position="465"/>
    </location>
</feature>
<feature type="compositionally biased region" description="Polar residues" evidence="1">
    <location>
        <begin position="477"/>
        <end position="487"/>
    </location>
</feature>
<reference evidence="4 5" key="1">
    <citation type="submission" date="2012-06" db="EMBL/GenBank/DDBJ databases">
        <title>Finished chromosome of genome of Microcoleus sp. PCC 7113.</title>
        <authorList>
            <consortium name="US DOE Joint Genome Institute"/>
            <person name="Gugger M."/>
            <person name="Coursin T."/>
            <person name="Rippka R."/>
            <person name="Tandeau De Marsac N."/>
            <person name="Huntemann M."/>
            <person name="Wei C.-L."/>
            <person name="Han J."/>
            <person name="Detter J.C."/>
            <person name="Han C."/>
            <person name="Tapia R."/>
            <person name="Chen A."/>
            <person name="Kyrpides N."/>
            <person name="Mavromatis K."/>
            <person name="Markowitz V."/>
            <person name="Szeto E."/>
            <person name="Ivanova N."/>
            <person name="Pagani I."/>
            <person name="Pati A."/>
            <person name="Goodwin L."/>
            <person name="Nordberg H.P."/>
            <person name="Cantor M.N."/>
            <person name="Hua S.X."/>
            <person name="Woyke T."/>
            <person name="Kerfeld C.A."/>
        </authorList>
    </citation>
    <scope>NUCLEOTIDE SEQUENCE [LARGE SCALE GENOMIC DNA]</scope>
    <source>
        <strain evidence="4 5">PCC 7113</strain>
    </source>
</reference>
<dbReference type="SMART" id="SM00271">
    <property type="entry name" value="DnaJ"/>
    <property type="match status" value="1"/>
</dbReference>
<protein>
    <submittedName>
        <fullName evidence="4">DnaJ-class molecular chaperone with C-terminal Zn finger domain</fullName>
    </submittedName>
</protein>
<dbReference type="PANTHER" id="PTHR33925">
    <property type="entry name" value="PLASTID DIVISION PROTEIN CDP1, CHLOROPLASTIC-RELATED"/>
    <property type="match status" value="1"/>
</dbReference>
<dbReference type="HOGENOM" id="CLU_364022_0_0_3"/>
<dbReference type="InterPro" id="IPR001623">
    <property type="entry name" value="DnaJ_domain"/>
</dbReference>
<evidence type="ECO:0000256" key="2">
    <source>
        <dbReference type="SAM" id="Phobius"/>
    </source>
</evidence>
<dbReference type="Proteomes" id="UP000010471">
    <property type="component" value="Chromosome"/>
</dbReference>
<evidence type="ECO:0000259" key="3">
    <source>
        <dbReference type="PROSITE" id="PS50076"/>
    </source>
</evidence>
<feature type="transmembrane region" description="Helical" evidence="2">
    <location>
        <begin position="626"/>
        <end position="651"/>
    </location>
</feature>
<dbReference type="PANTHER" id="PTHR33925:SF1">
    <property type="entry name" value="PROTEIN ACCUMULATION AND REPLICATION OF CHLOROPLASTS 6, CHLOROPLASTIC"/>
    <property type="match status" value="1"/>
</dbReference>
<dbReference type="InterPro" id="IPR057137">
    <property type="entry name" value="CDP1-like_a_solenoid_2"/>
</dbReference>
<dbReference type="PATRIC" id="fig|1173027.3.peg.2568"/>
<dbReference type="Pfam" id="PF00226">
    <property type="entry name" value="DnaJ"/>
    <property type="match status" value="1"/>
</dbReference>
<feature type="compositionally biased region" description="Low complexity" evidence="1">
    <location>
        <begin position="502"/>
        <end position="521"/>
    </location>
</feature>
<keyword evidence="2" id="KW-0812">Transmembrane</keyword>
<dbReference type="AlphaFoldDB" id="K9WEH1"/>
<feature type="compositionally biased region" description="Low complexity" evidence="1">
    <location>
        <begin position="466"/>
        <end position="476"/>
    </location>
</feature>
<dbReference type="InterPro" id="IPR025344">
    <property type="entry name" value="CDP1-like_IMS"/>
</dbReference>
<gene>
    <name evidence="4" type="ORF">Mic7113_2349</name>
</gene>
<keyword evidence="2" id="KW-0472">Membrane</keyword>
<keyword evidence="5" id="KW-1185">Reference proteome</keyword>
<keyword evidence="2" id="KW-1133">Transmembrane helix</keyword>
<dbReference type="InterPro" id="IPR036869">
    <property type="entry name" value="J_dom_sf"/>
</dbReference>
<dbReference type="Pfam" id="PF13355">
    <property type="entry name" value="ARC6-like_IMS"/>
    <property type="match status" value="1"/>
</dbReference>
<evidence type="ECO:0000256" key="1">
    <source>
        <dbReference type="SAM" id="MobiDB-lite"/>
    </source>
</evidence>
<accession>K9WEH1</accession>
<dbReference type="KEGG" id="mic:Mic7113_2349"/>
<feature type="domain" description="J" evidence="3">
    <location>
        <begin position="6"/>
        <end position="70"/>
    </location>
</feature>
<dbReference type="Gene3D" id="1.10.287.110">
    <property type="entry name" value="DnaJ domain"/>
    <property type="match status" value="1"/>
</dbReference>
<sequence length="819" mass="90828">MRIPLDYYRILGLPIQATAEQLSQAYRDRALQLPRREYSDAAINSRKQLLDEAYAVLSDPEQRSAYDASFLTKTYDQEPAQSVTLGFTGSGEGIEAPIDPHTPSIEIKHEQFLGALLILQELGEYELVLKLGNPFLGTRDSISLDKGRLGDPQLVRPDIILTIALACLELGREQWQQGQYENAASSLETGQELLLREGLFPSLRGEIKSDLYKLRPYRILELLALPEETVVERRNGLRLLQEMLQERGGIDGTGDDQSGLSVDDFLRFIQQLRTYLSAAEQQTLFETEARRPSAVATYLAVYALLARGFAQRQPSLIARAKQLLMRLGRRQDVHLEQSVCALLLGQTEEASRALELSQEYEPLAFIREHSQGAPDLLPGLCLYGERWLQQSVFPHFRDLAEQKASLKEYFADEQVQGYLETLPESPEESNSDWTVVPPQNSTYSSTGASKSVRESEAFRRSDLRSGSESSRSLSREAQPSGNSSLRYSVNEPATVASQWTNGREAASATTSRTATLGTATEHSSKQGVSTLPDAQRISSRSRSAVGAQLSAGGEPSVTEIPREPSGKSPRRQRQKGLAEPQTTRSRQADAGAGVTSSAGENFKRLPPGRLHTSSDKSKSSSKVRHLVLLAIASVVGAGVVIWLLIVTLSWLQKTLQGFSAPDLKGPQPMIELSKPPIPIPEPGNSMRAPSGPLTQETAKQVIDTWLSTKKLAFGSSYQTEQLDQILAEPALSTWRQRVQTDKQSNSYWEYIHNVVVNSVETSDSNPDQARVDATVNENAKFYQGGQPNQDRSYNDNLQVRYDLVRKEGRWLIQDMNVVN</sequence>
<feature type="compositionally biased region" description="Polar residues" evidence="1">
    <location>
        <begin position="431"/>
        <end position="449"/>
    </location>
</feature>
<organism evidence="4 5">
    <name type="scientific">Allocoleopsis franciscana PCC 7113</name>
    <dbReference type="NCBI Taxonomy" id="1173027"/>
    <lineage>
        <taxon>Bacteria</taxon>
        <taxon>Bacillati</taxon>
        <taxon>Cyanobacteriota</taxon>
        <taxon>Cyanophyceae</taxon>
        <taxon>Coleofasciculales</taxon>
        <taxon>Coleofasciculaceae</taxon>
        <taxon>Allocoleopsis</taxon>
        <taxon>Allocoleopsis franciscana</taxon>
    </lineage>
</organism>
<dbReference type="RefSeq" id="WP_015182304.1">
    <property type="nucleotide sequence ID" value="NC_019738.1"/>
</dbReference>
<dbReference type="InterPro" id="IPR058032">
    <property type="entry name" value="CDP1-like_a_solenoid_1"/>
</dbReference>
<dbReference type="Pfam" id="PF25515">
    <property type="entry name" value="Arm_PDR"/>
    <property type="match status" value="1"/>
</dbReference>
<dbReference type="SUPFAM" id="SSF46565">
    <property type="entry name" value="Chaperone J-domain"/>
    <property type="match status" value="1"/>
</dbReference>
<proteinExistence type="predicted"/>
<dbReference type="PROSITE" id="PS50076">
    <property type="entry name" value="DNAJ_2"/>
    <property type="match status" value="1"/>
</dbReference>
<dbReference type="InterPro" id="IPR044685">
    <property type="entry name" value="CPD1-like"/>
</dbReference>
<dbReference type="EMBL" id="CP003630">
    <property type="protein sequence ID" value="AFZ18154.1"/>
    <property type="molecule type" value="Genomic_DNA"/>
</dbReference>